<proteinExistence type="predicted"/>
<dbReference type="AlphaFoldDB" id="A0AAV3EYM8"/>
<evidence type="ECO:0000313" key="1">
    <source>
        <dbReference type="EMBL" id="EHO05274.1"/>
    </source>
</evidence>
<dbReference type="RefSeq" id="WP_006259759.1">
    <property type="nucleotide sequence ID" value="NZ_JH590839.1"/>
</dbReference>
<accession>A0AAV3EYM8</accession>
<evidence type="ECO:0008006" key="3">
    <source>
        <dbReference type="Google" id="ProtNLM"/>
    </source>
</evidence>
<sequence>MTVKNIIKGVGLVFTASVLLSACSSDDKLRDESIFDTTEKPKTELDQWIENKYTKPYNISATYLWDESLGKPDKTLFPPKVSSVKPALQVIKKIWIDTYTEIGGEDFVKKLAPRQLHFIGSYNLNHNGTIVLGDAGGGARITMYNTDYINYKSLASVRQFVHTIQHEYIHILNQTKPYDLKAWSKVASLKGGYTSSWYIERDDVSNNLGFVTPYARSNYDEDFAETAAFVLLRSEAEKQAFLKDIKDAEGRKIIEQKFQLVEQYFKNQFDMDFYALRDAAERNTQAVMAGDLEE</sequence>
<comment type="caution">
    <text evidence="1">The sequence shown here is derived from an EMBL/GenBank/DDBJ whole genome shotgun (WGS) entry which is preliminary data.</text>
</comment>
<evidence type="ECO:0000313" key="2">
    <source>
        <dbReference type="Proteomes" id="UP000004834"/>
    </source>
</evidence>
<dbReference type="Pfam" id="PF15890">
    <property type="entry name" value="Peptidase_Mx1"/>
    <property type="match status" value="1"/>
</dbReference>
<dbReference type="Gene3D" id="3.40.390.70">
    <property type="match status" value="1"/>
</dbReference>
<dbReference type="InterPro" id="IPR030890">
    <property type="entry name" value="LP_HExxH_w_TonB"/>
</dbReference>
<dbReference type="EMBL" id="AGEE01000058">
    <property type="protein sequence ID" value="EHO05274.1"/>
    <property type="molecule type" value="Genomic_DNA"/>
</dbReference>
<gene>
    <name evidence="1" type="ORF">HMPREF9715_03344</name>
</gene>
<name>A0AAV3EYM8_9FLAO</name>
<organism evidence="1 2">
    <name type="scientific">Myroides odoratimimus CIP 101113</name>
    <dbReference type="NCBI Taxonomy" id="883154"/>
    <lineage>
        <taxon>Bacteria</taxon>
        <taxon>Pseudomonadati</taxon>
        <taxon>Bacteroidota</taxon>
        <taxon>Flavobacteriia</taxon>
        <taxon>Flavobacteriales</taxon>
        <taxon>Flavobacteriaceae</taxon>
        <taxon>Myroides</taxon>
    </lineage>
</organism>
<dbReference type="PROSITE" id="PS51257">
    <property type="entry name" value="PROKAR_LIPOPROTEIN"/>
    <property type="match status" value="1"/>
</dbReference>
<protein>
    <recommendedName>
        <fullName evidence="3">Substrate import-associated zinc metallohydrolase lipoprotein</fullName>
    </recommendedName>
</protein>
<reference evidence="1 2" key="1">
    <citation type="submission" date="2011-11" db="EMBL/GenBank/DDBJ databases">
        <title>The Genome Sequence of Myroides odoratimimus CIP 101113.</title>
        <authorList>
            <person name="Earl A."/>
            <person name="Ward D."/>
            <person name="Feldgarden M."/>
            <person name="Gevers D."/>
            <person name="Huys G."/>
            <person name="Young S.K."/>
            <person name="Zeng Q."/>
            <person name="Gargeya S."/>
            <person name="Fitzgerald M."/>
            <person name="Haas B."/>
            <person name="Abouelleil A."/>
            <person name="Alvarado L."/>
            <person name="Arachchi H.M."/>
            <person name="Berlin A."/>
            <person name="Brown A."/>
            <person name="Chapman S.B."/>
            <person name="Chen Z."/>
            <person name="Dunbar C."/>
            <person name="Freedman E."/>
            <person name="Gearin G."/>
            <person name="Goldberg J."/>
            <person name="Griggs A."/>
            <person name="Gujja S."/>
            <person name="Heiman D."/>
            <person name="Howarth C."/>
            <person name="Larson L."/>
            <person name="Lui A."/>
            <person name="MacDonald P.J.P."/>
            <person name="Montmayeur A."/>
            <person name="Murphy C."/>
            <person name="Neiman D."/>
            <person name="Pearson M."/>
            <person name="Priest M."/>
            <person name="Roberts A."/>
            <person name="Saif S."/>
            <person name="Shea T."/>
            <person name="Shenoy N."/>
            <person name="Sisk P."/>
            <person name="Stolte C."/>
            <person name="Sykes S."/>
            <person name="Wortman J."/>
            <person name="Nusbaum C."/>
            <person name="Birren B."/>
        </authorList>
    </citation>
    <scope>NUCLEOTIDE SEQUENCE [LARGE SCALE GENOMIC DNA]</scope>
    <source>
        <strain evidence="1 2">CIP 101113</strain>
    </source>
</reference>
<dbReference type="Proteomes" id="UP000004834">
    <property type="component" value="Unassembled WGS sequence"/>
</dbReference>
<dbReference type="NCBIfam" id="TIGR04549">
    <property type="entry name" value="LP_HExxH_w_tonB"/>
    <property type="match status" value="1"/>
</dbReference>